<dbReference type="AlphaFoldDB" id="A0A4R9K1Q7"/>
<gene>
    <name evidence="1" type="ORF">EHQ58_07850</name>
</gene>
<comment type="caution">
    <text evidence="1">The sequence shown here is derived from an EMBL/GenBank/DDBJ whole genome shotgun (WGS) entry which is preliminary data.</text>
</comment>
<keyword evidence="2" id="KW-1185">Reference proteome</keyword>
<protein>
    <submittedName>
        <fullName evidence="1">DUF1223 domain-containing protein</fullName>
    </submittedName>
</protein>
<sequence length="95" mass="10749">MQIQLKVETVLVEQNLQIYYAWLGNDLKSKVTRGENSGKDLYHDFVVLKYGTLGALENGKNIIFVMPSNLLKKPNALVVWLEDRGVPRIAAGKYL</sequence>
<name>A0A4R9K1Q7_9LEPT</name>
<dbReference type="Pfam" id="PF06764">
    <property type="entry name" value="DUF1223"/>
    <property type="match status" value="1"/>
</dbReference>
<dbReference type="SUPFAM" id="SSF52833">
    <property type="entry name" value="Thioredoxin-like"/>
    <property type="match status" value="1"/>
</dbReference>
<dbReference type="EMBL" id="RQGD01000023">
    <property type="protein sequence ID" value="TGL59649.1"/>
    <property type="molecule type" value="Genomic_DNA"/>
</dbReference>
<evidence type="ECO:0000313" key="1">
    <source>
        <dbReference type="EMBL" id="TGL59649.1"/>
    </source>
</evidence>
<evidence type="ECO:0000313" key="2">
    <source>
        <dbReference type="Proteomes" id="UP000297693"/>
    </source>
</evidence>
<accession>A0A4R9K1Q7</accession>
<dbReference type="OrthoDB" id="9808254at2"/>
<dbReference type="InterPro" id="IPR010634">
    <property type="entry name" value="DUF1223"/>
</dbReference>
<organism evidence="1 2">
    <name type="scientific">Leptospira ognonensis</name>
    <dbReference type="NCBI Taxonomy" id="2484945"/>
    <lineage>
        <taxon>Bacteria</taxon>
        <taxon>Pseudomonadati</taxon>
        <taxon>Spirochaetota</taxon>
        <taxon>Spirochaetia</taxon>
        <taxon>Leptospirales</taxon>
        <taxon>Leptospiraceae</taxon>
        <taxon>Leptospira</taxon>
    </lineage>
</organism>
<dbReference type="InterPro" id="IPR036249">
    <property type="entry name" value="Thioredoxin-like_sf"/>
</dbReference>
<dbReference type="Proteomes" id="UP000297693">
    <property type="component" value="Unassembled WGS sequence"/>
</dbReference>
<proteinExistence type="predicted"/>
<reference evidence="1" key="1">
    <citation type="journal article" date="2019" name="PLoS Negl. Trop. Dis.">
        <title>Revisiting the worldwide diversity of Leptospira species in the environment.</title>
        <authorList>
            <person name="Vincent A.T."/>
            <person name="Schiettekatte O."/>
            <person name="Bourhy P."/>
            <person name="Veyrier F.J."/>
            <person name="Picardeau M."/>
        </authorList>
    </citation>
    <scope>NUCLEOTIDE SEQUENCE [LARGE SCALE GENOMIC DNA]</scope>
    <source>
        <strain evidence="1">201702476</strain>
    </source>
</reference>